<dbReference type="EMBL" id="FORG01000019">
    <property type="protein sequence ID" value="SFJ90701.1"/>
    <property type="molecule type" value="Genomic_DNA"/>
</dbReference>
<gene>
    <name evidence="3" type="ORF">SAMN05421680_11966</name>
    <name evidence="2" type="ORF">Xmau_03862</name>
</gene>
<dbReference type="Proteomes" id="UP000198919">
    <property type="component" value="Unassembled WGS sequence"/>
</dbReference>
<name>A0A1I3V997_9GAMM</name>
<proteinExistence type="predicted"/>
<dbReference type="Proteomes" id="UP000224607">
    <property type="component" value="Unassembled WGS sequence"/>
</dbReference>
<keyword evidence="5" id="KW-1185">Reference proteome</keyword>
<accession>A0A1I3V997</accession>
<feature type="compositionally biased region" description="Polar residues" evidence="1">
    <location>
        <begin position="98"/>
        <end position="117"/>
    </location>
</feature>
<evidence type="ECO:0000256" key="1">
    <source>
        <dbReference type="SAM" id="MobiDB-lite"/>
    </source>
</evidence>
<organism evidence="3 4">
    <name type="scientific">Xenorhabdus mauleonii</name>
    <dbReference type="NCBI Taxonomy" id="351675"/>
    <lineage>
        <taxon>Bacteria</taxon>
        <taxon>Pseudomonadati</taxon>
        <taxon>Pseudomonadota</taxon>
        <taxon>Gammaproteobacteria</taxon>
        <taxon>Enterobacterales</taxon>
        <taxon>Morganellaceae</taxon>
        <taxon>Xenorhabdus</taxon>
    </lineage>
</organism>
<feature type="compositionally biased region" description="Basic residues" evidence="1">
    <location>
        <begin position="84"/>
        <end position="94"/>
    </location>
</feature>
<reference evidence="2 5" key="3">
    <citation type="journal article" date="2017" name="Nat. Microbiol.">
        <title>Natural product diversity associated with the nematode symbionts Photorhabdus and Xenorhabdus.</title>
        <authorList>
            <person name="Tobias N.J."/>
            <person name="Wolff H."/>
            <person name="Djahanschiri B."/>
            <person name="Grundmann F."/>
            <person name="Kronenwerth M."/>
            <person name="Shi Y.M."/>
            <person name="Simonyi S."/>
            <person name="Grun P."/>
            <person name="Shapiro-Ilan D."/>
            <person name="Pidot S.J."/>
            <person name="Stinear T.P."/>
            <person name="Ebersberger I."/>
            <person name="Bode H.B."/>
        </authorList>
    </citation>
    <scope>NUCLEOTIDE SEQUENCE [LARGE SCALE GENOMIC DNA]</scope>
    <source>
        <strain evidence="2 5">DSM 17908</strain>
    </source>
</reference>
<evidence type="ECO:0000313" key="5">
    <source>
        <dbReference type="Proteomes" id="UP000224607"/>
    </source>
</evidence>
<protein>
    <submittedName>
        <fullName evidence="3">Uncharacterized protein</fullName>
    </submittedName>
</protein>
<dbReference type="OrthoDB" id="6507127at2"/>
<evidence type="ECO:0000313" key="2">
    <source>
        <dbReference type="EMBL" id="PHM37644.1"/>
    </source>
</evidence>
<feature type="region of interest" description="Disordered" evidence="1">
    <location>
        <begin position="78"/>
        <end position="117"/>
    </location>
</feature>
<dbReference type="AlphaFoldDB" id="A0A1I3V997"/>
<reference evidence="3" key="2">
    <citation type="submission" date="2016-10" db="EMBL/GenBank/DDBJ databases">
        <authorList>
            <person name="de Groot N.N."/>
        </authorList>
    </citation>
    <scope>NUCLEOTIDE SEQUENCE [LARGE SCALE GENOMIC DNA]</scope>
    <source>
        <strain evidence="3">DSM 17908</strain>
    </source>
</reference>
<dbReference type="STRING" id="351675.SAMN05421680_11966"/>
<sequence>MTTQEFFSIDDIETAKEQLRNMPDMNKQRMTKRQALDEMKRELLELAVNKGYKIDEIKSVLEGLGITVSAKMINDVISENKEQKKTRKSNKKNNKNNTQIPSLELNTLQTNSNKIEE</sequence>
<reference evidence="4" key="1">
    <citation type="submission" date="2016-10" db="EMBL/GenBank/DDBJ databases">
        <authorList>
            <person name="Varghese N."/>
            <person name="Submissions S."/>
        </authorList>
    </citation>
    <scope>NUCLEOTIDE SEQUENCE [LARGE SCALE GENOMIC DNA]</scope>
    <source>
        <strain evidence="4">DSM 17908</strain>
    </source>
</reference>
<dbReference type="EMBL" id="NITY01000020">
    <property type="protein sequence ID" value="PHM37644.1"/>
    <property type="molecule type" value="Genomic_DNA"/>
</dbReference>
<evidence type="ECO:0000313" key="3">
    <source>
        <dbReference type="EMBL" id="SFJ90701.1"/>
    </source>
</evidence>
<evidence type="ECO:0000313" key="4">
    <source>
        <dbReference type="Proteomes" id="UP000198919"/>
    </source>
</evidence>
<dbReference type="RefSeq" id="WP_092512830.1">
    <property type="nucleotide sequence ID" value="NZ_CAWNQB010000013.1"/>
</dbReference>